<feature type="region of interest" description="Disordered" evidence="10">
    <location>
        <begin position="1"/>
        <end position="59"/>
    </location>
</feature>
<evidence type="ECO:0000259" key="12">
    <source>
        <dbReference type="Pfam" id="PF09335"/>
    </source>
</evidence>
<comment type="similarity">
    <text evidence="3">Belongs to the TVP38/TMEM64 family.</text>
</comment>
<feature type="compositionally biased region" description="Acidic residues" evidence="10">
    <location>
        <begin position="325"/>
        <end position="334"/>
    </location>
</feature>
<reference evidence="13 14" key="1">
    <citation type="submission" date="2024-07" db="EMBL/GenBank/DDBJ databases">
        <title>Draft sequence of the Neodothiora populina.</title>
        <authorList>
            <person name="Drown D.D."/>
            <person name="Schuette U.S."/>
            <person name="Buechlein A.B."/>
            <person name="Rusch D.R."/>
            <person name="Winton L.W."/>
            <person name="Adams G.A."/>
        </authorList>
    </citation>
    <scope>NUCLEOTIDE SEQUENCE [LARGE SCALE GENOMIC DNA]</scope>
    <source>
        <strain evidence="13 14">CPC 39397</strain>
    </source>
</reference>
<evidence type="ECO:0000256" key="5">
    <source>
        <dbReference type="ARBA" id="ARBA00020673"/>
    </source>
</evidence>
<feature type="region of interest" description="Disordered" evidence="10">
    <location>
        <begin position="363"/>
        <end position="428"/>
    </location>
</feature>
<comment type="function">
    <text evidence="1">Golgi membrane protein involved in vesicular trafficking and spindle migration.</text>
</comment>
<keyword evidence="9 11" id="KW-0472">Membrane</keyword>
<dbReference type="RefSeq" id="XP_069199976.1">
    <property type="nucleotide sequence ID" value="XM_069347105.1"/>
</dbReference>
<feature type="transmembrane region" description="Helical" evidence="11">
    <location>
        <begin position="128"/>
        <end position="158"/>
    </location>
</feature>
<evidence type="ECO:0000256" key="2">
    <source>
        <dbReference type="ARBA" id="ARBA00004653"/>
    </source>
</evidence>
<feature type="region of interest" description="Disordered" evidence="10">
    <location>
        <begin position="312"/>
        <end position="351"/>
    </location>
</feature>
<dbReference type="PANTHER" id="PTHR47549:SF1">
    <property type="entry name" value="GOLGI APPARATUS MEMBRANE PROTEIN TVP38"/>
    <property type="match status" value="1"/>
</dbReference>
<protein>
    <recommendedName>
        <fullName evidence="4">Golgi apparatus membrane protein TVP38</fullName>
    </recommendedName>
    <alternativeName>
        <fullName evidence="5">Golgi apparatus membrane protein tvp38</fullName>
    </alternativeName>
</protein>
<sequence>MSEYTRTAQALAHTIDGGDDEEAPRRSQSSSPVFARRSLSSSGRLSTSRRSRHSRSNTLTSSPLVNDILSSARGIVKRFNRLRPLHRGLLAVAGLVLVVLGVLFLAFNERIFHSFAPVAKSWRELRGGWCILWAATFVVGFPPLIGYSTCVTLAGFVYGVPKGWLIAASGTVLGSTASFLVSRTLLRSYVERLTSHDKRFAALALTLKHDGLKLLIMIRLCPLPYSLSNGAMSTIPTVTWYQFMGAGLIATPKLILHVFVGSRLGAIAESGDKMDAKTKAISYLSIAIGLFAGLATGWFMYTKTKARAREIEEEEREAALQVGGAEEDGDEEEGGVAASAARGHRYQYSDDPIERAAAERLGLDDGDEGDDDFSMHSNARYRDAFSDVEDAEDVPDNEVIDVDDDDKAREHDPFADGDGPEEQGKGKR</sequence>
<keyword evidence="14" id="KW-1185">Reference proteome</keyword>
<keyword evidence="6 11" id="KW-0812">Transmembrane</keyword>
<feature type="transmembrane region" description="Helical" evidence="11">
    <location>
        <begin position="240"/>
        <end position="260"/>
    </location>
</feature>
<organism evidence="13 14">
    <name type="scientific">Neodothiora populina</name>
    <dbReference type="NCBI Taxonomy" id="2781224"/>
    <lineage>
        <taxon>Eukaryota</taxon>
        <taxon>Fungi</taxon>
        <taxon>Dikarya</taxon>
        <taxon>Ascomycota</taxon>
        <taxon>Pezizomycotina</taxon>
        <taxon>Dothideomycetes</taxon>
        <taxon>Dothideomycetidae</taxon>
        <taxon>Dothideales</taxon>
        <taxon>Dothioraceae</taxon>
        <taxon>Neodothiora</taxon>
    </lineage>
</organism>
<name>A0ABR3PC23_9PEZI</name>
<feature type="domain" description="VTT" evidence="12">
    <location>
        <begin position="147"/>
        <end position="262"/>
    </location>
</feature>
<keyword evidence="7 11" id="KW-1133">Transmembrane helix</keyword>
<dbReference type="InterPro" id="IPR051076">
    <property type="entry name" value="Golgi_membrane_TVP38/TMEM64"/>
</dbReference>
<dbReference type="GeneID" id="95980752"/>
<gene>
    <name evidence="13" type="ORF">AAFC00_007053</name>
</gene>
<comment type="caution">
    <text evidence="13">The sequence shown here is derived from an EMBL/GenBank/DDBJ whole genome shotgun (WGS) entry which is preliminary data.</text>
</comment>
<dbReference type="InterPro" id="IPR032816">
    <property type="entry name" value="VTT_dom"/>
</dbReference>
<evidence type="ECO:0000256" key="9">
    <source>
        <dbReference type="ARBA" id="ARBA00023136"/>
    </source>
</evidence>
<feature type="transmembrane region" description="Helical" evidence="11">
    <location>
        <begin position="164"/>
        <end position="181"/>
    </location>
</feature>
<proteinExistence type="inferred from homology"/>
<dbReference type="Proteomes" id="UP001562354">
    <property type="component" value="Unassembled WGS sequence"/>
</dbReference>
<evidence type="ECO:0000256" key="7">
    <source>
        <dbReference type="ARBA" id="ARBA00022989"/>
    </source>
</evidence>
<evidence type="ECO:0000256" key="1">
    <source>
        <dbReference type="ARBA" id="ARBA00002978"/>
    </source>
</evidence>
<feature type="compositionally biased region" description="Acidic residues" evidence="10">
    <location>
        <begin position="386"/>
        <end position="405"/>
    </location>
</feature>
<feature type="transmembrane region" description="Helical" evidence="11">
    <location>
        <begin position="88"/>
        <end position="107"/>
    </location>
</feature>
<dbReference type="EMBL" id="JBFMKM010000010">
    <property type="protein sequence ID" value="KAL1303701.1"/>
    <property type="molecule type" value="Genomic_DNA"/>
</dbReference>
<evidence type="ECO:0000256" key="10">
    <source>
        <dbReference type="SAM" id="MobiDB-lite"/>
    </source>
</evidence>
<keyword evidence="8" id="KW-0333">Golgi apparatus</keyword>
<feature type="transmembrane region" description="Helical" evidence="11">
    <location>
        <begin position="281"/>
        <end position="301"/>
    </location>
</feature>
<accession>A0ABR3PC23</accession>
<evidence type="ECO:0000256" key="4">
    <source>
        <dbReference type="ARBA" id="ARBA00013533"/>
    </source>
</evidence>
<evidence type="ECO:0000256" key="6">
    <source>
        <dbReference type="ARBA" id="ARBA00022692"/>
    </source>
</evidence>
<feature type="compositionally biased region" description="Low complexity" evidence="10">
    <location>
        <begin position="36"/>
        <end position="46"/>
    </location>
</feature>
<evidence type="ECO:0000313" key="14">
    <source>
        <dbReference type="Proteomes" id="UP001562354"/>
    </source>
</evidence>
<evidence type="ECO:0000256" key="8">
    <source>
        <dbReference type="ARBA" id="ARBA00023034"/>
    </source>
</evidence>
<dbReference type="Pfam" id="PF09335">
    <property type="entry name" value="VTT_dom"/>
    <property type="match status" value="1"/>
</dbReference>
<dbReference type="PANTHER" id="PTHR47549">
    <property type="entry name" value="GOLGI APPARATUS MEMBRANE PROTEIN TVP38-RELATED"/>
    <property type="match status" value="1"/>
</dbReference>
<comment type="subcellular location">
    <subcellularLocation>
        <location evidence="2">Golgi apparatus membrane</location>
        <topology evidence="2">Multi-pass membrane protein</topology>
    </subcellularLocation>
</comment>
<evidence type="ECO:0000313" key="13">
    <source>
        <dbReference type="EMBL" id="KAL1303701.1"/>
    </source>
</evidence>
<evidence type="ECO:0000256" key="3">
    <source>
        <dbReference type="ARBA" id="ARBA00008640"/>
    </source>
</evidence>
<evidence type="ECO:0000256" key="11">
    <source>
        <dbReference type="SAM" id="Phobius"/>
    </source>
</evidence>